<dbReference type="InterPro" id="IPR006311">
    <property type="entry name" value="TAT_signal"/>
</dbReference>
<evidence type="ECO:0000259" key="2">
    <source>
        <dbReference type="PROSITE" id="PS51841"/>
    </source>
</evidence>
<accession>A0A917XP48</accession>
<dbReference type="InterPro" id="IPR001322">
    <property type="entry name" value="Lamin_tail_dom"/>
</dbReference>
<comment type="caution">
    <text evidence="3">The sequence shown here is derived from an EMBL/GenBank/DDBJ whole genome shotgun (WGS) entry which is preliminary data.</text>
</comment>
<dbReference type="AlphaFoldDB" id="A0A917XP48"/>
<evidence type="ECO:0000256" key="1">
    <source>
        <dbReference type="SAM" id="SignalP"/>
    </source>
</evidence>
<keyword evidence="4" id="KW-1185">Reference proteome</keyword>
<gene>
    <name evidence="3" type="ORF">GCM10011578_098130</name>
</gene>
<name>A0A917XP48_9ACTN</name>
<dbReference type="InterPro" id="IPR036415">
    <property type="entry name" value="Lamin_tail_dom_sf"/>
</dbReference>
<dbReference type="SUPFAM" id="SSF74853">
    <property type="entry name" value="Lamin A/C globular tail domain"/>
    <property type="match status" value="1"/>
</dbReference>
<evidence type="ECO:0000313" key="4">
    <source>
        <dbReference type="Proteomes" id="UP000653411"/>
    </source>
</evidence>
<dbReference type="Proteomes" id="UP000653411">
    <property type="component" value="Unassembled WGS sequence"/>
</dbReference>
<feature type="domain" description="LTD" evidence="2">
    <location>
        <begin position="31"/>
        <end position="152"/>
    </location>
</feature>
<dbReference type="Pfam" id="PF00932">
    <property type="entry name" value="LTD"/>
    <property type="match status" value="1"/>
</dbReference>
<organism evidence="3 4">
    <name type="scientific">Streptomyces fuscichromogenes</name>
    <dbReference type="NCBI Taxonomy" id="1324013"/>
    <lineage>
        <taxon>Bacteria</taxon>
        <taxon>Bacillati</taxon>
        <taxon>Actinomycetota</taxon>
        <taxon>Actinomycetes</taxon>
        <taxon>Kitasatosporales</taxon>
        <taxon>Streptomycetaceae</taxon>
        <taxon>Streptomyces</taxon>
    </lineage>
</organism>
<dbReference type="PROSITE" id="PS51318">
    <property type="entry name" value="TAT"/>
    <property type="match status" value="1"/>
</dbReference>
<dbReference type="Gene3D" id="2.60.40.1260">
    <property type="entry name" value="Lamin Tail domain"/>
    <property type="match status" value="1"/>
</dbReference>
<keyword evidence="1" id="KW-0732">Signal</keyword>
<feature type="chain" id="PRO_5037139876" description="LTD domain-containing protein" evidence="1">
    <location>
        <begin position="31"/>
        <end position="165"/>
    </location>
</feature>
<dbReference type="EMBL" id="BMML01000049">
    <property type="protein sequence ID" value="GGN45819.1"/>
    <property type="molecule type" value="Genomic_DNA"/>
</dbReference>
<evidence type="ECO:0000313" key="3">
    <source>
        <dbReference type="EMBL" id="GGN45819.1"/>
    </source>
</evidence>
<protein>
    <recommendedName>
        <fullName evidence="2">LTD domain-containing protein</fullName>
    </recommendedName>
</protein>
<reference evidence="3" key="2">
    <citation type="submission" date="2020-09" db="EMBL/GenBank/DDBJ databases">
        <authorList>
            <person name="Sun Q."/>
            <person name="Zhou Y."/>
        </authorList>
    </citation>
    <scope>NUCLEOTIDE SEQUENCE</scope>
    <source>
        <strain evidence="3">CGMCC 4.7110</strain>
    </source>
</reference>
<proteinExistence type="predicted"/>
<sequence length="165" mass="18318">MSVSVSARRLTAAAAVAAAALGALALPAAAAGQHPARPHHDVVISAVQYDSPGRDDRSNRSLNKEWVDITNTTRRAVNLDDWTLTDEAGHTYTFRHFRLDGRATVRVHTGEGRDSATDVYQDRRAYVWNNDTDTATLRNNRDRLVDEVTWGRHRGEHRNGGGIRH</sequence>
<dbReference type="PROSITE" id="PS51841">
    <property type="entry name" value="LTD"/>
    <property type="match status" value="1"/>
</dbReference>
<feature type="signal peptide" evidence="1">
    <location>
        <begin position="1"/>
        <end position="30"/>
    </location>
</feature>
<dbReference type="RefSeq" id="WP_229713933.1">
    <property type="nucleotide sequence ID" value="NZ_BMML01000049.1"/>
</dbReference>
<reference evidence="3" key="1">
    <citation type="journal article" date="2014" name="Int. J. Syst. Evol. Microbiol.">
        <title>Complete genome sequence of Corynebacterium casei LMG S-19264T (=DSM 44701T), isolated from a smear-ripened cheese.</title>
        <authorList>
            <consortium name="US DOE Joint Genome Institute (JGI-PGF)"/>
            <person name="Walter F."/>
            <person name="Albersmeier A."/>
            <person name="Kalinowski J."/>
            <person name="Ruckert C."/>
        </authorList>
    </citation>
    <scope>NUCLEOTIDE SEQUENCE</scope>
    <source>
        <strain evidence="3">CGMCC 4.7110</strain>
    </source>
</reference>